<dbReference type="SUPFAM" id="SSF51430">
    <property type="entry name" value="NAD(P)-linked oxidoreductase"/>
    <property type="match status" value="1"/>
</dbReference>
<dbReference type="InterPro" id="IPR036812">
    <property type="entry name" value="NAD(P)_OxRdtase_dom_sf"/>
</dbReference>
<dbReference type="InterPro" id="IPR020471">
    <property type="entry name" value="AKR"/>
</dbReference>
<evidence type="ECO:0000259" key="1">
    <source>
        <dbReference type="Pfam" id="PF00248"/>
    </source>
</evidence>
<dbReference type="Pfam" id="PF00248">
    <property type="entry name" value="Aldo_ket_red"/>
    <property type="match status" value="1"/>
</dbReference>
<dbReference type="Gene3D" id="3.20.20.100">
    <property type="entry name" value="NADP-dependent oxidoreductase domain"/>
    <property type="match status" value="1"/>
</dbReference>
<sequence>MKLNKIGNTDVEVTDLSFGTSGIGNIGRIVSDQEAEDVLQHAWKAGIRYYDTAPHYGRGLAELRLGRFLQQFGPQDYVISSKVGRVLSPGTPLKEADGFVEPLPNSVRYDYSGDGIEASLEHSFELLQVRHLDIAYIHDIGTYTHGQNNEKHMSDLLGTGLDRLQQLKDKGKIRAFGLGVNETQICLDLLSHTDLDAILLAGRLTLLDRGAEEKLIDVCRQKSVSLVLGGIFNSGILATGPKEGAWFDYEPASEEILQAVRDLKAKTDAIGIPLATAALHYARTHPSAASVLLGTARVSSLERNLAALSETLPQECLDLF</sequence>
<dbReference type="RefSeq" id="WP_265683344.1">
    <property type="nucleotide sequence ID" value="NZ_CP120863.1"/>
</dbReference>
<dbReference type="InterPro" id="IPR023210">
    <property type="entry name" value="NADP_OxRdtase_dom"/>
</dbReference>
<organism evidence="2 3">
    <name type="scientific">Roseibium porphyridii</name>
    <dbReference type="NCBI Taxonomy" id="2866279"/>
    <lineage>
        <taxon>Bacteria</taxon>
        <taxon>Pseudomonadati</taxon>
        <taxon>Pseudomonadota</taxon>
        <taxon>Alphaproteobacteria</taxon>
        <taxon>Hyphomicrobiales</taxon>
        <taxon>Stappiaceae</taxon>
        <taxon>Roseibium</taxon>
    </lineage>
</organism>
<gene>
    <name evidence="2" type="ORF">K1718_07135</name>
</gene>
<feature type="domain" description="NADP-dependent oxidoreductase" evidence="1">
    <location>
        <begin position="16"/>
        <end position="315"/>
    </location>
</feature>
<keyword evidence="3" id="KW-1185">Reference proteome</keyword>
<evidence type="ECO:0000313" key="2">
    <source>
        <dbReference type="EMBL" id="WFE91120.1"/>
    </source>
</evidence>
<accession>A0ABY8F6J2</accession>
<proteinExistence type="predicted"/>
<dbReference type="PANTHER" id="PTHR42686">
    <property type="entry name" value="GH17980P-RELATED"/>
    <property type="match status" value="1"/>
</dbReference>
<dbReference type="EMBL" id="CP120863">
    <property type="protein sequence ID" value="WFE91120.1"/>
    <property type="molecule type" value="Genomic_DNA"/>
</dbReference>
<dbReference type="Proteomes" id="UP001209803">
    <property type="component" value="Chromosome"/>
</dbReference>
<name>A0ABY8F6J2_9HYPH</name>
<dbReference type="PANTHER" id="PTHR42686:SF1">
    <property type="entry name" value="GH17980P-RELATED"/>
    <property type="match status" value="1"/>
</dbReference>
<protein>
    <submittedName>
        <fullName evidence="2">Aldo/keto reductase</fullName>
    </submittedName>
</protein>
<evidence type="ECO:0000313" key="3">
    <source>
        <dbReference type="Proteomes" id="UP001209803"/>
    </source>
</evidence>
<reference evidence="2 3" key="1">
    <citation type="submission" date="2023-03" db="EMBL/GenBank/DDBJ databases">
        <title>Roseibium porphyridii sp. nov. and Roseibium rhodosorbium sp. nov. isolated from marine algae, Porphyridium cruentum and Rhodosorus marinus, respectively.</title>
        <authorList>
            <person name="Lee M.W."/>
            <person name="Choi B.J."/>
            <person name="Lee J.K."/>
            <person name="Choi D.G."/>
            <person name="Baek J.H."/>
            <person name="Bayburt H."/>
            <person name="Kim J.M."/>
            <person name="Han D.M."/>
            <person name="Kim K.H."/>
            <person name="Jeon C.O."/>
        </authorList>
    </citation>
    <scope>NUCLEOTIDE SEQUENCE [LARGE SCALE GENOMIC DNA]</scope>
    <source>
        <strain evidence="2 3">KMA01</strain>
    </source>
</reference>